<dbReference type="InterPro" id="IPR029063">
    <property type="entry name" value="SAM-dependent_MTases_sf"/>
</dbReference>
<accession>H6NFD1</accession>
<dbReference type="KEGG" id="pmq:PM3016_2660"/>
<dbReference type="Proteomes" id="UP000007523">
    <property type="component" value="Chromosome"/>
</dbReference>
<organism evidence="1 2">
    <name type="scientific">Paenibacillus mucilaginosus 3016</name>
    <dbReference type="NCBI Taxonomy" id="1116391"/>
    <lineage>
        <taxon>Bacteria</taxon>
        <taxon>Bacillati</taxon>
        <taxon>Bacillota</taxon>
        <taxon>Bacilli</taxon>
        <taxon>Bacillales</taxon>
        <taxon>Paenibacillaceae</taxon>
        <taxon>Paenibacillus</taxon>
    </lineage>
</organism>
<gene>
    <name evidence="1" type="ORF">PM3016_2660</name>
</gene>
<dbReference type="AlphaFoldDB" id="H6NFD1"/>
<dbReference type="Gene3D" id="3.40.50.150">
    <property type="entry name" value="Vaccinia Virus protein VP39"/>
    <property type="match status" value="1"/>
</dbReference>
<protein>
    <recommendedName>
        <fullName evidence="3">SAM-dependent methyltransferase</fullName>
    </recommendedName>
</protein>
<keyword evidence="2" id="KW-1185">Reference proteome</keyword>
<evidence type="ECO:0000313" key="2">
    <source>
        <dbReference type="Proteomes" id="UP000007523"/>
    </source>
</evidence>
<proteinExistence type="predicted"/>
<name>H6NFD1_9BACL</name>
<dbReference type="STRING" id="1116391.PM3016_2660"/>
<evidence type="ECO:0000313" key="1">
    <source>
        <dbReference type="EMBL" id="AFC29540.1"/>
    </source>
</evidence>
<dbReference type="RefSeq" id="WP_014369836.1">
    <property type="nucleotide sequence ID" value="NC_016935.1"/>
</dbReference>
<reference evidence="1 2" key="1">
    <citation type="journal article" date="2012" name="J. Bacteriol.">
        <title>Complete Genome Sequence of Paenibacillus mucilaginosus 3016, a Bacterium Functional as Microbial Fertilizer.</title>
        <authorList>
            <person name="Ma M."/>
            <person name="Wang Z."/>
            <person name="Li L."/>
            <person name="Jiang X."/>
            <person name="Guan D."/>
            <person name="Cao F."/>
            <person name="Chen H."/>
            <person name="Wang X."/>
            <person name="Shen D."/>
            <person name="Du B."/>
            <person name="Li J."/>
        </authorList>
    </citation>
    <scope>NUCLEOTIDE SEQUENCE [LARGE SCALE GENOMIC DNA]</scope>
    <source>
        <strain evidence="1 2">3016</strain>
    </source>
</reference>
<dbReference type="SUPFAM" id="SSF53335">
    <property type="entry name" value="S-adenosyl-L-methionine-dependent methyltransferases"/>
    <property type="match status" value="1"/>
</dbReference>
<dbReference type="HOGENOM" id="CLU_125330_0_0_9"/>
<sequence>MTEDLRIVVGAGAVCNNPDWIHTQEEELSLLNREQWAPRFREGSITAILAEHVWEHLTYDEGVQAARLCYDYLKPGGYIRCAVPDRWFPNDDYQRTVQVGGPGPKEHPAASHKIVHTCRSLQSLFASAGFEVELLEYCDESGRFHARDWDETKGFIYRTRRFDHRNRDGALRFVSLLVDAVKPESPAGWSSPQR</sequence>
<dbReference type="EMBL" id="CP003235">
    <property type="protein sequence ID" value="AFC29540.1"/>
    <property type="molecule type" value="Genomic_DNA"/>
</dbReference>
<evidence type="ECO:0008006" key="3">
    <source>
        <dbReference type="Google" id="ProtNLM"/>
    </source>
</evidence>